<dbReference type="InterPro" id="IPR036412">
    <property type="entry name" value="HAD-like_sf"/>
</dbReference>
<dbReference type="PANTHER" id="PTHR20371">
    <property type="entry name" value="ENOLASE-PHOSPHATASE E1"/>
    <property type="match status" value="1"/>
</dbReference>
<dbReference type="InterPro" id="IPR023214">
    <property type="entry name" value="HAD_sf"/>
</dbReference>
<sequence>KMDQNIKVILLDIEGTTTPITFVTQQLFPYAATNVEKFLHDTWDCSETKQVIQQLRRQALVDGEEFGGKVPIIKSVNGIVSKTDVLKSAVENVLWQMSLNRKTTALKELQGMVWKKGYESGGIIGIVYDDVKPALQRLRMLKKRIYIYSSGSVNAQKLLFTYTKFGDLLEYFDGHFDSNFGGKNDAASYRKIAEAINCKPEEILFLTDIEYEADAAISAGLHVHVVLRPGNKLIAEEKLKNYKTIVNLSKLFINSEHGTI</sequence>
<keyword evidence="5" id="KW-1185">Reference proteome</keyword>
<dbReference type="CDD" id="cd01629">
    <property type="entry name" value="HAD_EP"/>
    <property type="match status" value="1"/>
</dbReference>
<dbReference type="GO" id="GO:0043874">
    <property type="term" value="F:acireductone synthase activity"/>
    <property type="evidence" value="ECO:0000318"/>
    <property type="project" value="GO_Central"/>
</dbReference>
<dbReference type="FunFam" id="3.40.50.1000:FF:000207">
    <property type="entry name" value="2,3-diketo-5-methylthio-1-phosphopentane phosphatase"/>
    <property type="match status" value="1"/>
</dbReference>
<dbReference type="SUPFAM" id="SSF56784">
    <property type="entry name" value="HAD-like"/>
    <property type="match status" value="1"/>
</dbReference>
<dbReference type="SFLD" id="SFLDG01129">
    <property type="entry name" value="C1.5:_HAD__Beta-PGM__Phosphata"/>
    <property type="match status" value="1"/>
</dbReference>
<dbReference type="PANTHER" id="PTHR20371:SF1">
    <property type="entry name" value="ENOLASE-PHOSPHATASE E1"/>
    <property type="match status" value="1"/>
</dbReference>
<dbReference type="SFLD" id="SFLDF00044">
    <property type="entry name" value="enolase-phosphatase"/>
    <property type="match status" value="1"/>
</dbReference>
<evidence type="ECO:0000313" key="4">
    <source>
        <dbReference type="Ensembl" id="ENSCINP00000027927.2"/>
    </source>
</evidence>
<dbReference type="OMA" id="LQGMVWE"/>
<evidence type="ECO:0000256" key="2">
    <source>
        <dbReference type="ARBA" id="ARBA00022801"/>
    </source>
</evidence>
<organism evidence="4 5">
    <name type="scientific">Ciona intestinalis</name>
    <name type="common">Transparent sea squirt</name>
    <name type="synonym">Ascidia intestinalis</name>
    <dbReference type="NCBI Taxonomy" id="7719"/>
    <lineage>
        <taxon>Eukaryota</taxon>
        <taxon>Metazoa</taxon>
        <taxon>Chordata</taxon>
        <taxon>Tunicata</taxon>
        <taxon>Ascidiacea</taxon>
        <taxon>Phlebobranchia</taxon>
        <taxon>Cionidae</taxon>
        <taxon>Ciona</taxon>
    </lineage>
</organism>
<dbReference type="NCBIfam" id="TIGR01549">
    <property type="entry name" value="HAD-SF-IA-v1"/>
    <property type="match status" value="1"/>
</dbReference>
<dbReference type="Ensembl" id="ENSCINT00000028173.2">
    <property type="protein sequence ID" value="ENSCINP00000027927.2"/>
    <property type="gene ID" value="ENSCING00000015951.2"/>
</dbReference>
<reference evidence="4" key="2">
    <citation type="submission" date="2025-08" db="UniProtKB">
        <authorList>
            <consortium name="Ensembl"/>
        </authorList>
    </citation>
    <scope>IDENTIFICATION</scope>
</reference>
<dbReference type="HOGENOM" id="CLU_023273_0_0_1"/>
<name>F6X4K3_CIOIN</name>
<dbReference type="Gene3D" id="3.40.50.1000">
    <property type="entry name" value="HAD superfamily/HAD-like"/>
    <property type="match status" value="1"/>
</dbReference>
<evidence type="ECO:0008006" key="6">
    <source>
        <dbReference type="Google" id="ProtNLM"/>
    </source>
</evidence>
<accession>F6X4K3</accession>
<proteinExistence type="predicted"/>
<dbReference type="Proteomes" id="UP000008144">
    <property type="component" value="Unassembled WGS sequence"/>
</dbReference>
<protein>
    <recommendedName>
        <fullName evidence="6">Enolase-phosphatase E1</fullName>
    </recommendedName>
</protein>
<evidence type="ECO:0000313" key="5">
    <source>
        <dbReference type="Proteomes" id="UP000008144"/>
    </source>
</evidence>
<reference evidence="4" key="3">
    <citation type="submission" date="2025-09" db="UniProtKB">
        <authorList>
            <consortium name="Ensembl"/>
        </authorList>
    </citation>
    <scope>IDENTIFICATION</scope>
</reference>
<dbReference type="SFLD" id="SFLDG01133">
    <property type="entry name" value="C1.5.4:_Enolase-phosphatase_Li"/>
    <property type="match status" value="1"/>
</dbReference>
<reference evidence="5" key="1">
    <citation type="journal article" date="2002" name="Science">
        <title>The draft genome of Ciona intestinalis: insights into chordate and vertebrate origins.</title>
        <authorList>
            <person name="Dehal P."/>
            <person name="Satou Y."/>
            <person name="Campbell R.K."/>
            <person name="Chapman J."/>
            <person name="Degnan B."/>
            <person name="De Tomaso A."/>
            <person name="Davidson B."/>
            <person name="Di Gregorio A."/>
            <person name="Gelpke M."/>
            <person name="Goodstein D.M."/>
            <person name="Harafuji N."/>
            <person name="Hastings K.E."/>
            <person name="Ho I."/>
            <person name="Hotta K."/>
            <person name="Huang W."/>
            <person name="Kawashima T."/>
            <person name="Lemaire P."/>
            <person name="Martinez D."/>
            <person name="Meinertzhagen I.A."/>
            <person name="Necula S."/>
            <person name="Nonaka M."/>
            <person name="Putnam N."/>
            <person name="Rash S."/>
            <person name="Saiga H."/>
            <person name="Satake M."/>
            <person name="Terry A."/>
            <person name="Yamada L."/>
            <person name="Wang H.G."/>
            <person name="Awazu S."/>
            <person name="Azumi K."/>
            <person name="Boore J."/>
            <person name="Branno M."/>
            <person name="Chin-Bow S."/>
            <person name="DeSantis R."/>
            <person name="Doyle S."/>
            <person name="Francino P."/>
            <person name="Keys D.N."/>
            <person name="Haga S."/>
            <person name="Hayashi H."/>
            <person name="Hino K."/>
            <person name="Imai K.S."/>
            <person name="Inaba K."/>
            <person name="Kano S."/>
            <person name="Kobayashi K."/>
            <person name="Kobayashi M."/>
            <person name="Lee B.I."/>
            <person name="Makabe K.W."/>
            <person name="Manohar C."/>
            <person name="Matassi G."/>
            <person name="Medina M."/>
            <person name="Mochizuki Y."/>
            <person name="Mount S."/>
            <person name="Morishita T."/>
            <person name="Miura S."/>
            <person name="Nakayama A."/>
            <person name="Nishizaka S."/>
            <person name="Nomoto H."/>
            <person name="Ohta F."/>
            <person name="Oishi K."/>
            <person name="Rigoutsos I."/>
            <person name="Sano M."/>
            <person name="Sasaki A."/>
            <person name="Sasakura Y."/>
            <person name="Shoguchi E."/>
            <person name="Shin-i T."/>
            <person name="Spagnuolo A."/>
            <person name="Stainier D."/>
            <person name="Suzuki M.M."/>
            <person name="Tassy O."/>
            <person name="Takatori N."/>
            <person name="Tokuoka M."/>
            <person name="Yagi K."/>
            <person name="Yoshizaki F."/>
            <person name="Wada S."/>
            <person name="Zhang C."/>
            <person name="Hyatt P.D."/>
            <person name="Larimer F."/>
            <person name="Detter C."/>
            <person name="Doggett N."/>
            <person name="Glavina T."/>
            <person name="Hawkins T."/>
            <person name="Richardson P."/>
            <person name="Lucas S."/>
            <person name="Kohara Y."/>
            <person name="Levine M."/>
            <person name="Satoh N."/>
            <person name="Rokhsar D.S."/>
        </authorList>
    </citation>
    <scope>NUCLEOTIDE SEQUENCE [LARGE SCALE GENOMIC DNA]</scope>
</reference>
<dbReference type="GeneTree" id="ENSGT00440000039914"/>
<dbReference type="NCBIfam" id="TIGR01691">
    <property type="entry name" value="enolase-ppase"/>
    <property type="match status" value="1"/>
</dbReference>
<dbReference type="SFLD" id="SFLDS00003">
    <property type="entry name" value="Haloacid_Dehalogenase"/>
    <property type="match status" value="1"/>
</dbReference>
<dbReference type="Pfam" id="PF00702">
    <property type="entry name" value="Hydrolase"/>
    <property type="match status" value="1"/>
</dbReference>
<dbReference type="InParanoid" id="F6X4K3"/>
<dbReference type="STRING" id="7719.ENSCINP00000027927"/>
<dbReference type="Gene3D" id="1.10.720.60">
    <property type="match status" value="1"/>
</dbReference>
<keyword evidence="1" id="KW-0028">Amino-acid biosynthesis</keyword>
<dbReference type="FunCoup" id="F6X4K3">
    <property type="interactions" value="881"/>
</dbReference>
<dbReference type="AlphaFoldDB" id="F6X4K3"/>
<dbReference type="GO" id="GO:0019509">
    <property type="term" value="P:L-methionine salvage from methylthioadenosine"/>
    <property type="evidence" value="ECO:0000318"/>
    <property type="project" value="GO_Central"/>
</dbReference>
<dbReference type="InterPro" id="IPR006439">
    <property type="entry name" value="HAD-SF_hydro_IA"/>
</dbReference>
<dbReference type="GO" id="GO:0000287">
    <property type="term" value="F:magnesium ion binding"/>
    <property type="evidence" value="ECO:0007669"/>
    <property type="project" value="InterPro"/>
</dbReference>
<evidence type="ECO:0000256" key="1">
    <source>
        <dbReference type="ARBA" id="ARBA00022605"/>
    </source>
</evidence>
<evidence type="ECO:0000256" key="3">
    <source>
        <dbReference type="ARBA" id="ARBA00023167"/>
    </source>
</evidence>
<keyword evidence="2" id="KW-0378">Hydrolase</keyword>
<keyword evidence="3" id="KW-0486">Methionine biosynthesis</keyword>
<dbReference type="InterPro" id="IPR023943">
    <property type="entry name" value="Enolase-ppase_E1"/>
</dbReference>